<evidence type="ECO:0000313" key="1">
    <source>
        <dbReference type="EMBL" id="VEG12940.1"/>
    </source>
</evidence>
<dbReference type="Proteomes" id="UP000274100">
    <property type="component" value="Chromosome"/>
</dbReference>
<reference evidence="1 2" key="1">
    <citation type="submission" date="2018-12" db="EMBL/GenBank/DDBJ databases">
        <authorList>
            <consortium name="Pathogen Informatics"/>
        </authorList>
    </citation>
    <scope>NUCLEOTIDE SEQUENCE [LARGE SCALE GENOMIC DNA]</scope>
    <source>
        <strain evidence="1 2">NCTC10297</strain>
    </source>
</reference>
<gene>
    <name evidence="1" type="ORF">NCTC10297_00895</name>
</gene>
<sequence>MNNVGQTQWNYLSHWENAKLKELKAKKHKLSNAYGYCISSECAEISKQITELEQLSKQRDQEFDTAYANCRVGIDCNQFYYLHVIQRNEWNKEAEKSFKENRNDWILMKDSENIFHNFNNQGIPEKMPNGSYRYKKFVHNNGQMEIIIDTKDGILSTDDYNRIVRDPTNAGTYNYYGPKQDGLGHKRYDVDPYIDFGNGLGDETGLGNRRSVPAILHLNSGKIFGKLPMPTNNPKTLRANRVINQKIKIAHDAFNEAEKLCEANKDNCNYEK</sequence>
<dbReference type="KEGG" id="mcun:NCTC10297_00895"/>
<name>A0A3S4UKH9_9GAMM</name>
<accession>A0A3S4UKH9</accession>
<protein>
    <submittedName>
        <fullName evidence="1">Uncharacterized protein</fullName>
    </submittedName>
</protein>
<evidence type="ECO:0000313" key="2">
    <source>
        <dbReference type="Proteomes" id="UP000274100"/>
    </source>
</evidence>
<organism evidence="1 2">
    <name type="scientific">Moraxella cuniculi</name>
    <dbReference type="NCBI Taxonomy" id="34061"/>
    <lineage>
        <taxon>Bacteria</taxon>
        <taxon>Pseudomonadati</taxon>
        <taxon>Pseudomonadota</taxon>
        <taxon>Gammaproteobacteria</taxon>
        <taxon>Moraxellales</taxon>
        <taxon>Moraxellaceae</taxon>
        <taxon>Moraxella</taxon>
    </lineage>
</organism>
<dbReference type="AlphaFoldDB" id="A0A3S4UKH9"/>
<dbReference type="EMBL" id="LR134343">
    <property type="protein sequence ID" value="VEG12940.1"/>
    <property type="molecule type" value="Genomic_DNA"/>
</dbReference>
<dbReference type="RefSeq" id="WP_126330351.1">
    <property type="nucleotide sequence ID" value="NZ_LR134343.1"/>
</dbReference>
<proteinExistence type="predicted"/>